<dbReference type="Pfam" id="PF13374">
    <property type="entry name" value="TPR_10"/>
    <property type="match status" value="1"/>
</dbReference>
<feature type="compositionally biased region" description="Basic and acidic residues" evidence="1">
    <location>
        <begin position="1018"/>
        <end position="1040"/>
    </location>
</feature>
<dbReference type="AlphaFoldDB" id="A0A1B8GRW7"/>
<dbReference type="GeneID" id="28836952"/>
<evidence type="ECO:0000313" key="6">
    <source>
        <dbReference type="Proteomes" id="UP000091956"/>
    </source>
</evidence>
<dbReference type="InterPro" id="IPR027417">
    <property type="entry name" value="P-loop_NTPase"/>
</dbReference>
<name>A0A1B8GRW7_9PEZI</name>
<dbReference type="InterPro" id="IPR019734">
    <property type="entry name" value="TPR_rpt"/>
</dbReference>
<feature type="domain" description="NB-ARC" evidence="3">
    <location>
        <begin position="192"/>
        <end position="356"/>
    </location>
</feature>
<feature type="chain" id="PRO_5008608928" description="NB-ARC domain-containing protein" evidence="2">
    <location>
        <begin position="19"/>
        <end position="1097"/>
    </location>
</feature>
<evidence type="ECO:0000259" key="4">
    <source>
        <dbReference type="Pfam" id="PF17107"/>
    </source>
</evidence>
<accession>A0A1B8GRW7</accession>
<organism evidence="5 6">
    <name type="scientific">Pseudogymnoascus verrucosus</name>
    <dbReference type="NCBI Taxonomy" id="342668"/>
    <lineage>
        <taxon>Eukaryota</taxon>
        <taxon>Fungi</taxon>
        <taxon>Dikarya</taxon>
        <taxon>Ascomycota</taxon>
        <taxon>Pezizomycotina</taxon>
        <taxon>Leotiomycetes</taxon>
        <taxon>Thelebolales</taxon>
        <taxon>Thelebolaceae</taxon>
        <taxon>Pseudogymnoascus</taxon>
    </lineage>
</organism>
<dbReference type="GO" id="GO:0043531">
    <property type="term" value="F:ADP binding"/>
    <property type="evidence" value="ECO:0007669"/>
    <property type="project" value="InterPro"/>
</dbReference>
<dbReference type="SMART" id="SM00028">
    <property type="entry name" value="TPR"/>
    <property type="match status" value="5"/>
</dbReference>
<dbReference type="Pfam" id="PF00931">
    <property type="entry name" value="NB-ARC"/>
    <property type="match status" value="1"/>
</dbReference>
<dbReference type="Pfam" id="PF17107">
    <property type="entry name" value="SesA"/>
    <property type="match status" value="1"/>
</dbReference>
<feature type="signal peptide" evidence="2">
    <location>
        <begin position="1"/>
        <end position="18"/>
    </location>
</feature>
<dbReference type="OrthoDB" id="1658288at2759"/>
<evidence type="ECO:0000256" key="2">
    <source>
        <dbReference type="SAM" id="SignalP"/>
    </source>
</evidence>
<feature type="domain" description="NACHT-NTPase and P-loop NTPases N-terminal" evidence="4">
    <location>
        <begin position="13"/>
        <end position="137"/>
    </location>
</feature>
<evidence type="ECO:0000256" key="1">
    <source>
        <dbReference type="SAM" id="MobiDB-lite"/>
    </source>
</evidence>
<reference evidence="5 6" key="1">
    <citation type="submission" date="2016-03" db="EMBL/GenBank/DDBJ databases">
        <title>Comparative genomics of Pseudogymnoascus destructans, the fungus causing white-nose syndrome of bats.</title>
        <authorList>
            <person name="Palmer J.M."/>
            <person name="Drees K.P."/>
            <person name="Foster J.T."/>
            <person name="Lindner D.L."/>
        </authorList>
    </citation>
    <scope>NUCLEOTIDE SEQUENCE [LARGE SCALE GENOMIC DNA]</scope>
    <source>
        <strain evidence="5 6">UAMH 10579</strain>
    </source>
</reference>
<reference evidence="6" key="2">
    <citation type="journal article" date="2018" name="Nat. Commun.">
        <title>Extreme sensitivity to ultraviolet light in the fungal pathogen causing white-nose syndrome of bats.</title>
        <authorList>
            <person name="Palmer J.M."/>
            <person name="Drees K.P."/>
            <person name="Foster J.T."/>
            <person name="Lindner D.L."/>
        </authorList>
    </citation>
    <scope>NUCLEOTIDE SEQUENCE [LARGE SCALE GENOMIC DNA]</scope>
    <source>
        <strain evidence="6">UAMH 10579</strain>
    </source>
</reference>
<gene>
    <name evidence="5" type="ORF">VE01_03566</name>
</gene>
<protein>
    <recommendedName>
        <fullName evidence="7">NB-ARC domain-containing protein</fullName>
    </recommendedName>
</protein>
<dbReference type="Proteomes" id="UP000091956">
    <property type="component" value="Unassembled WGS sequence"/>
</dbReference>
<dbReference type="PANTHER" id="PTHR46082">
    <property type="entry name" value="ATP/GTP-BINDING PROTEIN-RELATED"/>
    <property type="match status" value="1"/>
</dbReference>
<dbReference type="Pfam" id="PF13424">
    <property type="entry name" value="TPR_12"/>
    <property type="match status" value="3"/>
</dbReference>
<dbReference type="InterPro" id="IPR011990">
    <property type="entry name" value="TPR-like_helical_dom_sf"/>
</dbReference>
<dbReference type="InterPro" id="IPR002182">
    <property type="entry name" value="NB-ARC"/>
</dbReference>
<feature type="region of interest" description="Disordered" evidence="1">
    <location>
        <begin position="1018"/>
        <end position="1045"/>
    </location>
</feature>
<dbReference type="Gene3D" id="1.25.40.10">
    <property type="entry name" value="Tetratricopeptide repeat domain"/>
    <property type="match status" value="2"/>
</dbReference>
<dbReference type="InterPro" id="IPR053137">
    <property type="entry name" value="NLR-like"/>
</dbReference>
<dbReference type="STRING" id="342668.A0A1B8GRW7"/>
<dbReference type="RefSeq" id="XP_018132309.1">
    <property type="nucleotide sequence ID" value="XM_018273053.2"/>
</dbReference>
<dbReference type="PANTHER" id="PTHR46082:SF6">
    <property type="entry name" value="AAA+ ATPASE DOMAIN-CONTAINING PROTEIN-RELATED"/>
    <property type="match status" value="1"/>
</dbReference>
<evidence type="ECO:0000259" key="3">
    <source>
        <dbReference type="Pfam" id="PF00931"/>
    </source>
</evidence>
<dbReference type="SUPFAM" id="SSF52540">
    <property type="entry name" value="P-loop containing nucleoside triphosphate hydrolases"/>
    <property type="match status" value="1"/>
</dbReference>
<keyword evidence="6" id="KW-1185">Reference proteome</keyword>
<sequence length="1097" mass="123088">MSGAEALALIGIISSTLQLVSFSSQVLRRIKDYKDDTTSLPREFWALQDQLPLISHALHITWKQTQSDELEEEACKALVPVINACHQEVLKLKAILEKVAPSAGDAGWKRNWKALTSVFHDKDVEAVAAGLAQSLTVINHYHGAYTAATAGSILQKLTAMAEMPKKVEVEVEVPVKHFIAPTVWTDDFAGRKDTIEALEKLLAGEDKHRRISVIGLGGVGKTRLLLQYAYRFKDSDTHSVFWIHASSMSRMNKTCAEIARLVKIKGWENPMSNKIELVKDYLESPKSGKWTLLLDNADDYDLFYGSGKLSQSIPRSDNGSILMSTRDGRVGMEFAKRNSISLGALSLEESITLLDTRLGVEDNTFNDLKELSEELCGIPLALVQASSFIKQNFLSISSYLEIYRSSDKDKIELLSEDFDDDYRDDEIRNPIATTWSLSFEFIQKRDPLAAEILSVMSMLDPQAIPESLIYNEKSTLKFSKAMGTLQAFSLITSRADGPIWEGRRDKSFDLHRLVRLAMRSWLAHHDRLEMFTAKALGIMAERYVHSDWDTRAKWAAYLPHAVVLLQSDHLKEIENMANTKVSHNEKDGAVSHVPEGTVCPVCAGKLLAIVSMCRYTIGNPTASLQEAEKSYTLRLRFLGEDHPDTLETLDLVAKAAKDLYLFPKAMDACFRAIKGKTDTLGPDHPSTLRSMAYLGIVYRPMEKLQEAKEIGTHVLERRREVLGNEHPDTLISMSYAATAYRALGDYDSAAKLEAEKLKGWTKLYGPSHPQSLDALALIGWAYACQGKYVEAEKLMSHSLAVQLETRPTHWFTFWTMHSFSCLLGMRGKYFEAEELTEQALDFRTQYMGLSHPYRYISLLYLAWLYNETGRYAEAEMIELEVLEFNQKFYEGDTHHEVLLTRSQLASTYSFMSRHTEAYAIKTAVYNIRLETKGEIHPATLRCRSSLGATLTSLSRLSEAEPLLTSAHDLQKIHLGHEHPETLTTLSRLATLYERQSRHHEAAGLFVDVLQASERVLGEKHPRTQARAKDVQRSEDSRRGLETGTAPNLGAKLVVKAFAQGKGGGQKMPSKLDTRITDDIMNFAVGGDGERRAGSWTA</sequence>
<keyword evidence="2" id="KW-0732">Signal</keyword>
<evidence type="ECO:0008006" key="7">
    <source>
        <dbReference type="Google" id="ProtNLM"/>
    </source>
</evidence>
<proteinExistence type="predicted"/>
<evidence type="ECO:0000313" key="5">
    <source>
        <dbReference type="EMBL" id="OBT98576.1"/>
    </source>
</evidence>
<dbReference type="SUPFAM" id="SSF48452">
    <property type="entry name" value="TPR-like"/>
    <property type="match status" value="3"/>
</dbReference>
<dbReference type="InterPro" id="IPR031352">
    <property type="entry name" value="SesA"/>
</dbReference>
<dbReference type="EMBL" id="KV460216">
    <property type="protein sequence ID" value="OBT98576.1"/>
    <property type="molecule type" value="Genomic_DNA"/>
</dbReference>
<dbReference type="Gene3D" id="3.40.50.300">
    <property type="entry name" value="P-loop containing nucleotide triphosphate hydrolases"/>
    <property type="match status" value="1"/>
</dbReference>